<evidence type="ECO:0000313" key="4">
    <source>
        <dbReference type="EMBL" id="PWJ86236.1"/>
    </source>
</evidence>
<feature type="domain" description="Carbohydrate kinase PfkB" evidence="3">
    <location>
        <begin position="26"/>
        <end position="292"/>
    </location>
</feature>
<name>A0A316CAX9_PSESE</name>
<dbReference type="GO" id="GO:0016301">
    <property type="term" value="F:kinase activity"/>
    <property type="evidence" value="ECO:0007669"/>
    <property type="project" value="UniProtKB-KW"/>
</dbReference>
<evidence type="ECO:0000259" key="3">
    <source>
        <dbReference type="Pfam" id="PF00294"/>
    </source>
</evidence>
<dbReference type="Gene3D" id="3.40.1190.20">
    <property type="match status" value="1"/>
</dbReference>
<evidence type="ECO:0000256" key="1">
    <source>
        <dbReference type="ARBA" id="ARBA00022679"/>
    </source>
</evidence>
<dbReference type="InterPro" id="IPR011611">
    <property type="entry name" value="PfkB_dom"/>
</dbReference>
<dbReference type="Proteomes" id="UP000245396">
    <property type="component" value="Unassembled WGS sequence"/>
</dbReference>
<comment type="caution">
    <text evidence="4">The sequence shown here is derived from an EMBL/GenBank/DDBJ whole genome shotgun (WGS) entry which is preliminary data.</text>
</comment>
<accession>A0A316CAX9</accession>
<sequence length="313" mass="33498">MADATAFFIGDVALDDYYTAERWPGLADKAYFRENKSYVGGMIANAASAHAGLGGSTEFISLLNHSDLSRRLCDELNRLGVATTHMLHDAGTANSHNMIFLVGDEHVVLIGETGNALMHLPAPTLEALRKPGYLYTTISRSKRLRGDGLAGAELLADLRAHGRKLVFDLDVDGFVPDDVEYLRGADIVIMNEIGFGLAFGTTELDAINDWMRRHEVRIVIRTLAAAGAEAYDGSGIVRVAGYDVPVVDVTGAGDTFGGALVHAVDRHPDLASALEFAVAAASRAVTIEGPQGGVATVEMIERFRADRAASRRS</sequence>
<dbReference type="EMBL" id="QGGG01000001">
    <property type="protein sequence ID" value="PWJ86236.1"/>
    <property type="molecule type" value="Genomic_DNA"/>
</dbReference>
<dbReference type="PROSITE" id="PS00584">
    <property type="entry name" value="PFKB_KINASES_2"/>
    <property type="match status" value="1"/>
</dbReference>
<keyword evidence="2 4" id="KW-0418">Kinase</keyword>
<gene>
    <name evidence="4" type="ORF">C7441_101115</name>
</gene>
<dbReference type="STRING" id="1192868.GCA_000304395_04298"/>
<dbReference type="InterPro" id="IPR002173">
    <property type="entry name" value="Carboh/pur_kinase_PfkB_CS"/>
</dbReference>
<evidence type="ECO:0000313" key="5">
    <source>
        <dbReference type="Proteomes" id="UP000245396"/>
    </source>
</evidence>
<keyword evidence="5" id="KW-1185">Reference proteome</keyword>
<reference evidence="4 5" key="1">
    <citation type="submission" date="2018-05" db="EMBL/GenBank/DDBJ databases">
        <title>Genomic Encyclopedia of Type Strains, Phase IV (KMG-IV): sequencing the most valuable type-strain genomes for metagenomic binning, comparative biology and taxonomic classification.</title>
        <authorList>
            <person name="Goeker M."/>
        </authorList>
    </citation>
    <scope>NUCLEOTIDE SEQUENCE [LARGE SCALE GENOMIC DNA]</scope>
    <source>
        <strain evidence="4 5">DSM 6986</strain>
    </source>
</reference>
<organism evidence="4 5">
    <name type="scientific">Pseudaminobacter salicylatoxidans</name>
    <dbReference type="NCBI Taxonomy" id="93369"/>
    <lineage>
        <taxon>Bacteria</taxon>
        <taxon>Pseudomonadati</taxon>
        <taxon>Pseudomonadota</taxon>
        <taxon>Alphaproteobacteria</taxon>
        <taxon>Hyphomicrobiales</taxon>
        <taxon>Phyllobacteriaceae</taxon>
        <taxon>Pseudaminobacter</taxon>
    </lineage>
</organism>
<protein>
    <submittedName>
        <fullName evidence="4">Ribokinase</fullName>
    </submittedName>
</protein>
<dbReference type="Pfam" id="PF00294">
    <property type="entry name" value="PfkB"/>
    <property type="match status" value="1"/>
</dbReference>
<dbReference type="PANTHER" id="PTHR10584:SF157">
    <property type="entry name" value="SULFOFRUCTOSE KINASE"/>
    <property type="match status" value="1"/>
</dbReference>
<dbReference type="SUPFAM" id="SSF53613">
    <property type="entry name" value="Ribokinase-like"/>
    <property type="match status" value="1"/>
</dbReference>
<dbReference type="GO" id="GO:0005829">
    <property type="term" value="C:cytosol"/>
    <property type="evidence" value="ECO:0007669"/>
    <property type="project" value="TreeGrafter"/>
</dbReference>
<keyword evidence="1" id="KW-0808">Transferase</keyword>
<dbReference type="RefSeq" id="WP_170124965.1">
    <property type="nucleotide sequence ID" value="NZ_QGGG01000001.1"/>
</dbReference>
<dbReference type="AlphaFoldDB" id="A0A316CAX9"/>
<proteinExistence type="predicted"/>
<dbReference type="InterPro" id="IPR029056">
    <property type="entry name" value="Ribokinase-like"/>
</dbReference>
<evidence type="ECO:0000256" key="2">
    <source>
        <dbReference type="ARBA" id="ARBA00022777"/>
    </source>
</evidence>
<dbReference type="PANTHER" id="PTHR10584">
    <property type="entry name" value="SUGAR KINASE"/>
    <property type="match status" value="1"/>
</dbReference>